<reference evidence="7 8" key="1">
    <citation type="submission" date="2018-05" db="EMBL/GenBank/DDBJ databases">
        <title>Genomic Encyclopedia of Type Strains, Phase IV (KMG-IV): sequencing the most valuable type-strain genomes for metagenomic binning, comparative biology and taxonomic classification.</title>
        <authorList>
            <person name="Goeker M."/>
        </authorList>
    </citation>
    <scope>NUCLEOTIDE SEQUENCE [LARGE SCALE GENOMIC DNA]</scope>
    <source>
        <strain evidence="7 8">JC118</strain>
    </source>
</reference>
<keyword evidence="5" id="KW-0472">Membrane</keyword>
<dbReference type="SUPFAM" id="SSF53756">
    <property type="entry name" value="UDP-Glycosyltransferase/glycogen phosphorylase"/>
    <property type="match status" value="1"/>
</dbReference>
<keyword evidence="8" id="KW-1185">Reference proteome</keyword>
<dbReference type="Proteomes" id="UP001276902">
    <property type="component" value="Unassembled WGS sequence"/>
</dbReference>
<keyword evidence="2" id="KW-0812">Transmembrane</keyword>
<comment type="caution">
    <text evidence="7">The sequence shown here is derived from an EMBL/GenBank/DDBJ whole genome shotgun (WGS) entry which is preliminary data.</text>
</comment>
<keyword evidence="3" id="KW-0256">Endoplasmic reticulum</keyword>
<organism evidence="7 8">
    <name type="scientific">Dielma fastidiosa</name>
    <dbReference type="NCBI Taxonomy" id="1034346"/>
    <lineage>
        <taxon>Bacteria</taxon>
        <taxon>Bacillati</taxon>
        <taxon>Bacillota</taxon>
        <taxon>Erysipelotrichia</taxon>
        <taxon>Erysipelotrichales</taxon>
        <taxon>Erysipelotrichaceae</taxon>
        <taxon>Dielma</taxon>
    </lineage>
</organism>
<keyword evidence="6" id="KW-0808">Transferase</keyword>
<evidence type="ECO:0000313" key="6">
    <source>
        <dbReference type="EMBL" id="MDY5167595.1"/>
    </source>
</evidence>
<dbReference type="Pfam" id="PF08660">
    <property type="entry name" value="Alg14"/>
    <property type="match status" value="1"/>
</dbReference>
<keyword evidence="4" id="KW-1133">Transmembrane helix</keyword>
<dbReference type="EMBL" id="JALDAW010000011">
    <property type="protein sequence ID" value="MDY5167595.1"/>
    <property type="molecule type" value="Genomic_DNA"/>
</dbReference>
<dbReference type="Gene3D" id="3.40.50.2000">
    <property type="entry name" value="Glycogen Phosphorylase B"/>
    <property type="match status" value="1"/>
</dbReference>
<dbReference type="PANTHER" id="PTHR12154">
    <property type="entry name" value="GLYCOSYL TRANSFERASE-RELATED"/>
    <property type="match status" value="1"/>
</dbReference>
<sequence>MKHKVLFISSTGGHLNELLQLKALFDDTDFHLITEKTKSNMKLKEQYPGRVDYLVYGSKDHLLAYCFKFPYNILKSFCFWLKLRPEFIVSTGAHTAVPMCYIGKLFGSKIIYLETFANIKTKSLSGKLVYPIADLFLVQWESMLECYPKAVYVGGVY</sequence>
<dbReference type="PANTHER" id="PTHR12154:SF4">
    <property type="entry name" value="UDP-N-ACETYLGLUCOSAMINE TRANSFERASE SUBUNIT ALG14 HOMOLOG"/>
    <property type="match status" value="1"/>
</dbReference>
<evidence type="ECO:0000313" key="7">
    <source>
        <dbReference type="EMBL" id="PXX78973.1"/>
    </source>
</evidence>
<protein>
    <submittedName>
        <fullName evidence="7">Oligosaccharide biosynthesis protein Alg14</fullName>
    </submittedName>
    <submittedName>
        <fullName evidence="6">UDP-N-acetylglucosamine transferase subunit ALG14</fullName>
    </submittedName>
</protein>
<dbReference type="EMBL" id="QJKH01000006">
    <property type="protein sequence ID" value="PXX78973.1"/>
    <property type="molecule type" value="Genomic_DNA"/>
</dbReference>
<dbReference type="OrthoDB" id="555447at2"/>
<evidence type="ECO:0000256" key="4">
    <source>
        <dbReference type="ARBA" id="ARBA00022989"/>
    </source>
</evidence>
<evidence type="ECO:0000256" key="3">
    <source>
        <dbReference type="ARBA" id="ARBA00022824"/>
    </source>
</evidence>
<dbReference type="GO" id="GO:0004577">
    <property type="term" value="F:N-acetylglucosaminyldiphosphodolichol N-acetylglucosaminyltransferase activity"/>
    <property type="evidence" value="ECO:0007669"/>
    <property type="project" value="TreeGrafter"/>
</dbReference>
<evidence type="ECO:0000256" key="5">
    <source>
        <dbReference type="ARBA" id="ARBA00023136"/>
    </source>
</evidence>
<name>A0A2V2FSF9_9FIRM</name>
<dbReference type="Proteomes" id="UP000247612">
    <property type="component" value="Unassembled WGS sequence"/>
</dbReference>
<proteinExistence type="predicted"/>
<dbReference type="RefSeq" id="WP_022937461.1">
    <property type="nucleotide sequence ID" value="NZ_BAABZA010000001.1"/>
</dbReference>
<comment type="subcellular location">
    <subcellularLocation>
        <location evidence="1">Endoplasmic reticulum membrane</location>
        <topology evidence="1">Single-pass membrane protein</topology>
    </subcellularLocation>
</comment>
<gene>
    <name evidence="7" type="ORF">DES51_10690</name>
    <name evidence="6" type="ORF">MQE39_05590</name>
</gene>
<dbReference type="InterPro" id="IPR013969">
    <property type="entry name" value="Oligosacch_biosynth_Alg14"/>
</dbReference>
<reference evidence="6" key="2">
    <citation type="submission" date="2022-03" db="EMBL/GenBank/DDBJ databases">
        <title>First case of bacteraemia caused by Dielma fastidiosa in a patient hospitalised with diverticulitis.</title>
        <authorList>
            <person name="Forman-Ankjaer B."/>
            <person name="Hvid-Jensen F."/>
            <person name="Kobel C.M."/>
            <person name="Greve T."/>
        </authorList>
    </citation>
    <scope>NUCLEOTIDE SEQUENCE</scope>
    <source>
        <strain evidence="6">AUH_DF_2021</strain>
    </source>
</reference>
<dbReference type="GeneID" id="94439675"/>
<evidence type="ECO:0000256" key="2">
    <source>
        <dbReference type="ARBA" id="ARBA00022692"/>
    </source>
</evidence>
<evidence type="ECO:0000313" key="8">
    <source>
        <dbReference type="Proteomes" id="UP000247612"/>
    </source>
</evidence>
<dbReference type="AlphaFoldDB" id="A0A2V2FSF9"/>
<evidence type="ECO:0000256" key="1">
    <source>
        <dbReference type="ARBA" id="ARBA00004389"/>
    </source>
</evidence>
<dbReference type="STRING" id="1034346.GCA_000313565_01146"/>
<accession>A0A2V2FSF9</accession>
<dbReference type="GO" id="GO:0006488">
    <property type="term" value="P:dolichol-linked oligosaccharide biosynthetic process"/>
    <property type="evidence" value="ECO:0007669"/>
    <property type="project" value="InterPro"/>
</dbReference>
<dbReference type="NCBIfam" id="NF041549">
    <property type="entry name" value="PssD"/>
    <property type="match status" value="1"/>
</dbReference>